<sequence>MQLRLGKFVHGGSMFNTAARDLALLHELPALLNTLPAFGEALGFHFYSFSYSSPTHEVYASNLLSGGRWLIQAALEAKPHHDHQYSCPPVLWTDKALPGRPHLWDVAQELGMRHGLIQPIYDGELQSSLTFLRPHVSLSTQELYQKAAQIMLLGDHLHRAAVCSAAVGGGHAPSAPSHTVQGPAAGSRSSAAGTPGTRRA</sequence>
<organism evidence="6 7">
    <name type="scientific">Pseudomonas inefficax</name>
    <dbReference type="NCBI Taxonomy" id="2078786"/>
    <lineage>
        <taxon>Bacteria</taxon>
        <taxon>Pseudomonadati</taxon>
        <taxon>Pseudomonadota</taxon>
        <taxon>Gammaproteobacteria</taxon>
        <taxon>Pseudomonadales</taxon>
        <taxon>Pseudomonadaceae</taxon>
        <taxon>Pseudomonas</taxon>
    </lineage>
</organism>
<dbReference type="Proteomes" id="UP000294335">
    <property type="component" value="Unassembled WGS sequence"/>
</dbReference>
<evidence type="ECO:0000313" key="7">
    <source>
        <dbReference type="Proteomes" id="UP000294335"/>
    </source>
</evidence>
<keyword evidence="1" id="KW-0805">Transcription regulation</keyword>
<protein>
    <recommendedName>
        <fullName evidence="5">Transcription factor LuxR-like autoinducer-binding domain-containing protein</fullName>
    </recommendedName>
</protein>
<evidence type="ECO:0000256" key="3">
    <source>
        <dbReference type="ARBA" id="ARBA00023163"/>
    </source>
</evidence>
<accession>A0AAQ1PDP1</accession>
<feature type="compositionally biased region" description="Low complexity" evidence="4">
    <location>
        <begin position="182"/>
        <end position="200"/>
    </location>
</feature>
<dbReference type="InterPro" id="IPR005143">
    <property type="entry name" value="TF_LuxR_autoind-bd_dom"/>
</dbReference>
<dbReference type="SUPFAM" id="SSF75516">
    <property type="entry name" value="Pheromone-binding domain of LuxR-like quorum-sensing transcription factors"/>
    <property type="match status" value="1"/>
</dbReference>
<evidence type="ECO:0000256" key="2">
    <source>
        <dbReference type="ARBA" id="ARBA00023125"/>
    </source>
</evidence>
<keyword evidence="3" id="KW-0804">Transcription</keyword>
<keyword evidence="7" id="KW-1185">Reference proteome</keyword>
<dbReference type="AlphaFoldDB" id="A0AAQ1PDP1"/>
<name>A0AAQ1PDP1_9PSED</name>
<evidence type="ECO:0000259" key="5">
    <source>
        <dbReference type="Pfam" id="PF03472"/>
    </source>
</evidence>
<feature type="domain" description="Transcription factor LuxR-like autoinducer-binding" evidence="5">
    <location>
        <begin position="93"/>
        <end position="160"/>
    </location>
</feature>
<dbReference type="Gene3D" id="3.30.450.80">
    <property type="entry name" value="Transcription factor LuxR-like, autoinducer-binding domain"/>
    <property type="match status" value="1"/>
</dbReference>
<dbReference type="EMBL" id="OPYN01000174">
    <property type="protein sequence ID" value="SPO62468.1"/>
    <property type="molecule type" value="Genomic_DNA"/>
</dbReference>
<gene>
    <name evidence="6" type="ORF">JV551A3_V1_1740013</name>
</gene>
<dbReference type="Pfam" id="PF03472">
    <property type="entry name" value="Autoind_bind"/>
    <property type="match status" value="1"/>
</dbReference>
<comment type="caution">
    <text evidence="6">The sequence shown here is derived from an EMBL/GenBank/DDBJ whole genome shotgun (WGS) entry which is preliminary data.</text>
</comment>
<feature type="region of interest" description="Disordered" evidence="4">
    <location>
        <begin position="168"/>
        <end position="200"/>
    </location>
</feature>
<evidence type="ECO:0000256" key="1">
    <source>
        <dbReference type="ARBA" id="ARBA00023015"/>
    </source>
</evidence>
<dbReference type="GO" id="GO:0003677">
    <property type="term" value="F:DNA binding"/>
    <property type="evidence" value="ECO:0007669"/>
    <property type="project" value="UniProtKB-KW"/>
</dbReference>
<evidence type="ECO:0000256" key="4">
    <source>
        <dbReference type="SAM" id="MobiDB-lite"/>
    </source>
</evidence>
<evidence type="ECO:0000313" key="6">
    <source>
        <dbReference type="EMBL" id="SPO62468.1"/>
    </source>
</evidence>
<proteinExistence type="predicted"/>
<dbReference type="InterPro" id="IPR036693">
    <property type="entry name" value="TF_LuxR_autoind-bd_dom_sf"/>
</dbReference>
<reference evidence="6 7" key="1">
    <citation type="submission" date="2018-02" db="EMBL/GenBank/DDBJ databases">
        <authorList>
            <person name="Dubost A."/>
        </authorList>
    </citation>
    <scope>NUCLEOTIDE SEQUENCE [LARGE SCALE GENOMIC DNA]</scope>
    <source>
        <strain evidence="7">JV551A3</strain>
    </source>
</reference>
<keyword evidence="2" id="KW-0238">DNA-binding</keyword>